<protein>
    <recommendedName>
        <fullName evidence="4">Competence protein ComGF</fullName>
    </recommendedName>
</protein>
<keyword evidence="1" id="KW-1133">Transmembrane helix</keyword>
<keyword evidence="1" id="KW-0472">Membrane</keyword>
<keyword evidence="3" id="KW-1185">Reference proteome</keyword>
<proteinExistence type="predicted"/>
<dbReference type="Proteomes" id="UP000604765">
    <property type="component" value="Unassembled WGS sequence"/>
</dbReference>
<dbReference type="EMBL" id="BNJR01000004">
    <property type="protein sequence ID" value="GHP12652.1"/>
    <property type="molecule type" value="Genomic_DNA"/>
</dbReference>
<evidence type="ECO:0000256" key="1">
    <source>
        <dbReference type="SAM" id="Phobius"/>
    </source>
</evidence>
<dbReference type="Pfam" id="PF15980">
    <property type="entry name" value="ComGF"/>
    <property type="match status" value="1"/>
</dbReference>
<organism evidence="2 3">
    <name type="scientific">Lentilactobacillus fungorum</name>
    <dbReference type="NCBI Taxonomy" id="2201250"/>
    <lineage>
        <taxon>Bacteria</taxon>
        <taxon>Bacillati</taxon>
        <taxon>Bacillota</taxon>
        <taxon>Bacilli</taxon>
        <taxon>Lactobacillales</taxon>
        <taxon>Lactobacillaceae</taxon>
        <taxon>Lentilactobacillus</taxon>
    </lineage>
</organism>
<dbReference type="RefSeq" id="WP_203628733.1">
    <property type="nucleotide sequence ID" value="NZ_BNJR01000004.1"/>
</dbReference>
<evidence type="ECO:0008006" key="4">
    <source>
        <dbReference type="Google" id="ProtNLM"/>
    </source>
</evidence>
<accession>A0ABQ3VUU0</accession>
<gene>
    <name evidence="2" type="ORF">YK48G_00770</name>
</gene>
<evidence type="ECO:0000313" key="3">
    <source>
        <dbReference type="Proteomes" id="UP000604765"/>
    </source>
</evidence>
<feature type="transmembrane region" description="Helical" evidence="1">
    <location>
        <begin position="21"/>
        <end position="42"/>
    </location>
</feature>
<dbReference type="InterPro" id="IPR016977">
    <property type="entry name" value="ComGF"/>
</dbReference>
<keyword evidence="1" id="KW-0812">Transmembrane</keyword>
<name>A0ABQ3VUU0_9LACO</name>
<comment type="caution">
    <text evidence="2">The sequence shown here is derived from an EMBL/GenBank/DDBJ whole genome shotgun (WGS) entry which is preliminary data.</text>
</comment>
<evidence type="ECO:0000313" key="2">
    <source>
        <dbReference type="EMBL" id="GHP12652.1"/>
    </source>
</evidence>
<sequence length="148" mass="17195">MKKRFSDSLFGAKKGYLLVESLISLLVCLLAIWTVVVMVTYISHVKSRQTINFYAFIQLVESDKYQFEIKNVNAIDVKLYSPITKKNYHLQQYDDMLRITGIKLGHVRILTQVKKVHWAKDKECLRTVVTFKNGQKCTAYSKLATKEK</sequence>
<reference evidence="2 3" key="1">
    <citation type="journal article" date="2021" name="Int. J. Syst. Evol. Microbiol.">
        <title>Lentilactobacillus fungorum sp. nov., isolated from spent mushroom substrates.</title>
        <authorList>
            <person name="Tohno M."/>
            <person name="Tanizawa Y."/>
            <person name="Kojima Y."/>
            <person name="Sakamoto M."/>
            <person name="Ohkuma M."/>
            <person name="Kobayashi H."/>
        </authorList>
    </citation>
    <scope>NUCLEOTIDE SEQUENCE [LARGE SCALE GENOMIC DNA]</scope>
    <source>
        <strain evidence="2 3">YK48G</strain>
    </source>
</reference>